<name>A0A0A9DJE7_ARUDO</name>
<proteinExistence type="predicted"/>
<evidence type="ECO:0000313" key="1">
    <source>
        <dbReference type="EMBL" id="JAD88679.1"/>
    </source>
</evidence>
<dbReference type="EMBL" id="GBRH01209216">
    <property type="protein sequence ID" value="JAD88679.1"/>
    <property type="molecule type" value="Transcribed_RNA"/>
</dbReference>
<sequence length="94" mass="11113">MTHYFFIALLLQEEEMVYRWPRAAALSCRHRVTAHDDRSAERCCWSQMSVTTRSLQNRSCRGWFMTIMPQVRKTNGHSERIGKLSPEFSKLFSN</sequence>
<protein>
    <submittedName>
        <fullName evidence="1">Uncharacterized protein</fullName>
    </submittedName>
</protein>
<dbReference type="AlphaFoldDB" id="A0A0A9DJE7"/>
<organism evidence="1">
    <name type="scientific">Arundo donax</name>
    <name type="common">Giant reed</name>
    <name type="synonym">Donax arundinaceus</name>
    <dbReference type="NCBI Taxonomy" id="35708"/>
    <lineage>
        <taxon>Eukaryota</taxon>
        <taxon>Viridiplantae</taxon>
        <taxon>Streptophyta</taxon>
        <taxon>Embryophyta</taxon>
        <taxon>Tracheophyta</taxon>
        <taxon>Spermatophyta</taxon>
        <taxon>Magnoliopsida</taxon>
        <taxon>Liliopsida</taxon>
        <taxon>Poales</taxon>
        <taxon>Poaceae</taxon>
        <taxon>PACMAD clade</taxon>
        <taxon>Arundinoideae</taxon>
        <taxon>Arundineae</taxon>
        <taxon>Arundo</taxon>
    </lineage>
</organism>
<accession>A0A0A9DJE7</accession>
<reference evidence="1" key="2">
    <citation type="journal article" date="2015" name="Data Brief">
        <title>Shoot transcriptome of the giant reed, Arundo donax.</title>
        <authorList>
            <person name="Barrero R.A."/>
            <person name="Guerrero F.D."/>
            <person name="Moolhuijzen P."/>
            <person name="Goolsby J.A."/>
            <person name="Tidwell J."/>
            <person name="Bellgard S.E."/>
            <person name="Bellgard M.I."/>
        </authorList>
    </citation>
    <scope>NUCLEOTIDE SEQUENCE</scope>
    <source>
        <tissue evidence="1">Shoot tissue taken approximately 20 cm above the soil surface</tissue>
    </source>
</reference>
<reference evidence="1" key="1">
    <citation type="submission" date="2014-09" db="EMBL/GenBank/DDBJ databases">
        <authorList>
            <person name="Magalhaes I.L.F."/>
            <person name="Oliveira U."/>
            <person name="Santos F.R."/>
            <person name="Vidigal T.H.D.A."/>
            <person name="Brescovit A.D."/>
            <person name="Santos A.J."/>
        </authorList>
    </citation>
    <scope>NUCLEOTIDE SEQUENCE</scope>
    <source>
        <tissue evidence="1">Shoot tissue taken approximately 20 cm above the soil surface</tissue>
    </source>
</reference>